<dbReference type="InterPro" id="IPR015915">
    <property type="entry name" value="Kelch-typ_b-propeller"/>
</dbReference>
<evidence type="ECO:0000313" key="2">
    <source>
        <dbReference type="EMBL" id="KXN67051.1"/>
    </source>
</evidence>
<keyword evidence="3" id="KW-1185">Reference proteome</keyword>
<proteinExistence type="predicted"/>
<accession>A0A137NWL8</accession>
<gene>
    <name evidence="2" type="ORF">CONCODRAFT_87162</name>
</gene>
<dbReference type="EMBL" id="KQ964664">
    <property type="protein sequence ID" value="KXN67051.1"/>
    <property type="molecule type" value="Genomic_DNA"/>
</dbReference>
<reference evidence="2 3" key="1">
    <citation type="journal article" date="2015" name="Genome Biol. Evol.">
        <title>Phylogenomic analyses indicate that early fungi evolved digesting cell walls of algal ancestors of land plants.</title>
        <authorList>
            <person name="Chang Y."/>
            <person name="Wang S."/>
            <person name="Sekimoto S."/>
            <person name="Aerts A.L."/>
            <person name="Choi C."/>
            <person name="Clum A."/>
            <person name="LaButti K.M."/>
            <person name="Lindquist E.A."/>
            <person name="Yee Ngan C."/>
            <person name="Ohm R.A."/>
            <person name="Salamov A.A."/>
            <person name="Grigoriev I.V."/>
            <person name="Spatafora J.W."/>
            <person name="Berbee M.L."/>
        </authorList>
    </citation>
    <scope>NUCLEOTIDE SEQUENCE [LARGE SCALE GENOMIC DNA]</scope>
    <source>
        <strain evidence="2 3">NRRL 28638</strain>
    </source>
</reference>
<evidence type="ECO:0000313" key="3">
    <source>
        <dbReference type="Proteomes" id="UP000070444"/>
    </source>
</evidence>
<dbReference type="SUPFAM" id="SSF117281">
    <property type="entry name" value="Kelch motif"/>
    <property type="match status" value="1"/>
</dbReference>
<evidence type="ECO:0008006" key="4">
    <source>
        <dbReference type="Google" id="ProtNLM"/>
    </source>
</evidence>
<keyword evidence="1" id="KW-0812">Transmembrane</keyword>
<keyword evidence="1" id="KW-1133">Transmembrane helix</keyword>
<organism evidence="2 3">
    <name type="scientific">Conidiobolus coronatus (strain ATCC 28846 / CBS 209.66 / NRRL 28638)</name>
    <name type="common">Delacroixia coronata</name>
    <dbReference type="NCBI Taxonomy" id="796925"/>
    <lineage>
        <taxon>Eukaryota</taxon>
        <taxon>Fungi</taxon>
        <taxon>Fungi incertae sedis</taxon>
        <taxon>Zoopagomycota</taxon>
        <taxon>Entomophthoromycotina</taxon>
        <taxon>Entomophthoromycetes</taxon>
        <taxon>Entomophthorales</taxon>
        <taxon>Ancylistaceae</taxon>
        <taxon>Conidiobolus</taxon>
    </lineage>
</organism>
<sequence length="291" mass="32907">MVLAGFTPLDGKNYTQIGPTNNITDYNFITDMFKLNLKSLEWQNVTTNLNLDEETYGTGAFFGPSVNYKSGKLYIYGDLYNYDTGQFESTLGALDLEELEWKWVDLTSEVNIDYNLALNYHDSLIIGDQLMLIHGLTNQKNSKKLYVINLADNKFKSYLDMSGYYDPKKSSGLPVYAKILIGIFSSIAGIGLLIILFLYYRKRKSLASAKTESKQKMVEVWSSPEHGEREGFLHNNNEGKVDMYNFNNNEQAALTGSGTGTTSNKSDTLLLMNLSHFKYEIDDEDLVKSPI</sequence>
<dbReference type="Proteomes" id="UP000070444">
    <property type="component" value="Unassembled WGS sequence"/>
</dbReference>
<name>A0A137NWL8_CONC2</name>
<feature type="transmembrane region" description="Helical" evidence="1">
    <location>
        <begin position="175"/>
        <end position="200"/>
    </location>
</feature>
<protein>
    <recommendedName>
        <fullName evidence="4">Galactose oxidase</fullName>
    </recommendedName>
</protein>
<dbReference type="Gene3D" id="2.120.10.80">
    <property type="entry name" value="Kelch-type beta propeller"/>
    <property type="match status" value="1"/>
</dbReference>
<keyword evidence="1" id="KW-0472">Membrane</keyword>
<evidence type="ECO:0000256" key="1">
    <source>
        <dbReference type="SAM" id="Phobius"/>
    </source>
</evidence>
<dbReference type="AlphaFoldDB" id="A0A137NWL8"/>